<keyword evidence="16" id="KW-1185">Reference proteome</keyword>
<evidence type="ECO:0000256" key="11">
    <source>
        <dbReference type="ARBA" id="ARBA00023049"/>
    </source>
</evidence>
<keyword evidence="6 15" id="KW-0031">Aminopeptidase</keyword>
<dbReference type="InterPro" id="IPR050344">
    <property type="entry name" value="Peptidase_M1_aminopeptidases"/>
</dbReference>
<dbReference type="SUPFAM" id="SSF63737">
    <property type="entry name" value="Leukotriene A4 hydrolase N-terminal domain"/>
    <property type="match status" value="1"/>
</dbReference>
<evidence type="ECO:0000256" key="3">
    <source>
        <dbReference type="ARBA" id="ARBA00010136"/>
    </source>
</evidence>
<dbReference type="OrthoDB" id="100605at2"/>
<evidence type="ECO:0000256" key="5">
    <source>
        <dbReference type="ARBA" id="ARBA00015611"/>
    </source>
</evidence>
<dbReference type="Gene3D" id="2.60.40.1730">
    <property type="entry name" value="tricorn interacting facor f3 domain"/>
    <property type="match status" value="1"/>
</dbReference>
<sequence>MKAILVLLSLFITSILTAQHQPNLDVERIKAEVTINDTLRSISGEVSIYFHIKSAVDSVFFDAQNFKSINLNQFKFNYNSEKIIFYHHFKPNKSYKINLSYQAKPKQTLYFTGKLGDSEFPLQMWTQGQGKYTSHWLPSLDDMRDKIEFDLTYTLPSRYKLVSNGSLKRKTEHLNLSTWEFDMQQPMSSYLVAFAAGNYIEETQNSKSGIPIHNYLPIQDSTKFKSTYTYTQEVFNFLEQKIGVSYPWQNYKQIGVRDFLYAGMENTTCTIFSDEFITDSIAKNDSDFVNVEAHELAHQWFGNLVTETSAKHHWLHEGFATYFSYLAQEHLFGTEFFEHQLFTTAESLKLRSDQGKGQRLLNPNANSLTFYEKGAWALHALRNRVGDKVFFEAISQYLVNNAYKPVETDDFLAEVQSLTKVNLAQFKQDWLLQKSFPAKEAQLILKESPFIEQLFELKALRERPVSEKEKQLKEALLSKHIDFFGPEVALQLISDKNLIEPELLQLALQTNHLKTRQVLIKNLNKIPHQLQLSFEELLSDESYLTREHALLKLWLNFPKKRNIYLKQTKGQDGNIHLNIKLLHLMLSALTNPDEAYQPVKDLVSFTGSKMPYQIKRQAFVYLFQLNYFDEESLINLSEDLSHPVWRYRSFVKQLFTEILKDDAINNIVIELLNNDKIHNRSKLKDLLKK</sequence>
<name>A0A1M4SUE7_9FLAO</name>
<protein>
    <recommendedName>
        <fullName evidence="5">Aminopeptidase N</fullName>
        <ecNumber evidence="4">3.4.11.2</ecNumber>
    </recommendedName>
</protein>
<dbReference type="SUPFAM" id="SSF55486">
    <property type="entry name" value="Metalloproteases ('zincins'), catalytic domain"/>
    <property type="match status" value="1"/>
</dbReference>
<reference evidence="15 16" key="1">
    <citation type="submission" date="2016-11" db="EMBL/GenBank/DDBJ databases">
        <authorList>
            <person name="Jaros S."/>
            <person name="Januszkiewicz K."/>
            <person name="Wedrychowicz H."/>
        </authorList>
    </citation>
    <scope>NUCLEOTIDE SEQUENCE [LARGE SCALE GENOMIC DNA]</scope>
    <source>
        <strain evidence="15 16">DSM 25661</strain>
    </source>
</reference>
<dbReference type="InterPro" id="IPR001930">
    <property type="entry name" value="Peptidase_M1"/>
</dbReference>
<dbReference type="GO" id="GO:0043171">
    <property type="term" value="P:peptide catabolic process"/>
    <property type="evidence" value="ECO:0007669"/>
    <property type="project" value="TreeGrafter"/>
</dbReference>
<evidence type="ECO:0000256" key="2">
    <source>
        <dbReference type="ARBA" id="ARBA00001947"/>
    </source>
</evidence>
<dbReference type="GO" id="GO:0016285">
    <property type="term" value="F:alanyl aminopeptidase activity"/>
    <property type="evidence" value="ECO:0007669"/>
    <property type="project" value="UniProtKB-EC"/>
</dbReference>
<dbReference type="InterPro" id="IPR027268">
    <property type="entry name" value="Peptidase_M4/M1_CTD_sf"/>
</dbReference>
<dbReference type="GO" id="GO:0042277">
    <property type="term" value="F:peptide binding"/>
    <property type="evidence" value="ECO:0007669"/>
    <property type="project" value="TreeGrafter"/>
</dbReference>
<dbReference type="STRING" id="1155689.SAMN05444278_101332"/>
<evidence type="ECO:0000259" key="13">
    <source>
        <dbReference type="Pfam" id="PF01433"/>
    </source>
</evidence>
<feature type="domain" description="Peptidase M1 membrane alanine aminopeptidase" evidence="13">
    <location>
        <begin position="230"/>
        <end position="430"/>
    </location>
</feature>
<keyword evidence="9" id="KW-0378">Hydrolase</keyword>
<dbReference type="AlphaFoldDB" id="A0A1M4SUE7"/>
<dbReference type="EC" id="3.4.11.2" evidence="4"/>
<keyword evidence="7" id="KW-0645">Protease</keyword>
<dbReference type="GO" id="GO:0005737">
    <property type="term" value="C:cytoplasm"/>
    <property type="evidence" value="ECO:0007669"/>
    <property type="project" value="TreeGrafter"/>
</dbReference>
<dbReference type="InterPro" id="IPR014782">
    <property type="entry name" value="Peptidase_M1_dom"/>
</dbReference>
<organism evidence="15 16">
    <name type="scientific">Psychroflexus salarius</name>
    <dbReference type="NCBI Taxonomy" id="1155689"/>
    <lineage>
        <taxon>Bacteria</taxon>
        <taxon>Pseudomonadati</taxon>
        <taxon>Bacteroidota</taxon>
        <taxon>Flavobacteriia</taxon>
        <taxon>Flavobacteriales</taxon>
        <taxon>Flavobacteriaceae</taxon>
        <taxon>Psychroflexus</taxon>
    </lineage>
</organism>
<dbReference type="RefSeq" id="WP_073191122.1">
    <property type="nucleotide sequence ID" value="NZ_FQTW01000001.1"/>
</dbReference>
<dbReference type="GO" id="GO:0070006">
    <property type="term" value="F:metalloaminopeptidase activity"/>
    <property type="evidence" value="ECO:0007669"/>
    <property type="project" value="TreeGrafter"/>
</dbReference>
<dbReference type="PRINTS" id="PR00756">
    <property type="entry name" value="ALADIPTASE"/>
</dbReference>
<dbReference type="Pfam" id="PF17900">
    <property type="entry name" value="Peptidase_M1_N"/>
    <property type="match status" value="1"/>
</dbReference>
<evidence type="ECO:0000313" key="16">
    <source>
        <dbReference type="Proteomes" id="UP000184462"/>
    </source>
</evidence>
<feature type="domain" description="Aminopeptidase N-like N-terminal" evidence="14">
    <location>
        <begin position="32"/>
        <end position="191"/>
    </location>
</feature>
<dbReference type="GO" id="GO:0016020">
    <property type="term" value="C:membrane"/>
    <property type="evidence" value="ECO:0007669"/>
    <property type="project" value="TreeGrafter"/>
</dbReference>
<evidence type="ECO:0000259" key="14">
    <source>
        <dbReference type="Pfam" id="PF17900"/>
    </source>
</evidence>
<keyword evidence="8" id="KW-0479">Metal-binding</keyword>
<dbReference type="InterPro" id="IPR045357">
    <property type="entry name" value="Aminopeptidase_N-like_N"/>
</dbReference>
<dbReference type="Gene3D" id="1.10.390.10">
    <property type="entry name" value="Neutral Protease Domain 2"/>
    <property type="match status" value="1"/>
</dbReference>
<dbReference type="EMBL" id="FQTW01000001">
    <property type="protein sequence ID" value="SHE35808.1"/>
    <property type="molecule type" value="Genomic_DNA"/>
</dbReference>
<dbReference type="Pfam" id="PF01433">
    <property type="entry name" value="Peptidase_M1"/>
    <property type="match status" value="1"/>
</dbReference>
<keyword evidence="10" id="KW-0862">Zinc</keyword>
<feature type="chain" id="PRO_5012838430" description="Aminopeptidase N" evidence="12">
    <location>
        <begin position="19"/>
        <end position="689"/>
    </location>
</feature>
<dbReference type="PANTHER" id="PTHR11533">
    <property type="entry name" value="PROTEASE M1 ZINC METALLOPROTEASE"/>
    <property type="match status" value="1"/>
</dbReference>
<evidence type="ECO:0000256" key="7">
    <source>
        <dbReference type="ARBA" id="ARBA00022670"/>
    </source>
</evidence>
<comment type="catalytic activity">
    <reaction evidence="1">
        <text>Release of an N-terminal amino acid, Xaa-|-Yaa- from a peptide, amide or arylamide. Xaa is preferably Ala, but may be most amino acids including Pro (slow action). When a terminal hydrophobic residue is followed by a prolyl residue, the two may be released as an intact Xaa-Pro dipeptide.</text>
        <dbReference type="EC" id="3.4.11.2"/>
    </reaction>
</comment>
<dbReference type="GO" id="GO:0005615">
    <property type="term" value="C:extracellular space"/>
    <property type="evidence" value="ECO:0007669"/>
    <property type="project" value="TreeGrafter"/>
</dbReference>
<proteinExistence type="inferred from homology"/>
<dbReference type="InterPro" id="IPR042097">
    <property type="entry name" value="Aminopeptidase_N-like_N_sf"/>
</dbReference>
<evidence type="ECO:0000256" key="12">
    <source>
        <dbReference type="SAM" id="SignalP"/>
    </source>
</evidence>
<evidence type="ECO:0000256" key="1">
    <source>
        <dbReference type="ARBA" id="ARBA00000098"/>
    </source>
</evidence>
<evidence type="ECO:0000256" key="6">
    <source>
        <dbReference type="ARBA" id="ARBA00022438"/>
    </source>
</evidence>
<gene>
    <name evidence="15" type="ORF">SAMN05444278_101332</name>
</gene>
<comment type="similarity">
    <text evidence="3">Belongs to the peptidase M1 family.</text>
</comment>
<evidence type="ECO:0000256" key="4">
    <source>
        <dbReference type="ARBA" id="ARBA00012564"/>
    </source>
</evidence>
<evidence type="ECO:0000256" key="8">
    <source>
        <dbReference type="ARBA" id="ARBA00022723"/>
    </source>
</evidence>
<dbReference type="Proteomes" id="UP000184462">
    <property type="component" value="Unassembled WGS sequence"/>
</dbReference>
<evidence type="ECO:0000313" key="15">
    <source>
        <dbReference type="EMBL" id="SHE35808.1"/>
    </source>
</evidence>
<dbReference type="CDD" id="cd09603">
    <property type="entry name" value="M1_APN_like"/>
    <property type="match status" value="1"/>
</dbReference>
<feature type="signal peptide" evidence="12">
    <location>
        <begin position="1"/>
        <end position="18"/>
    </location>
</feature>
<accession>A0A1M4SUE7</accession>
<dbReference type="PANTHER" id="PTHR11533:SF174">
    <property type="entry name" value="PUROMYCIN-SENSITIVE AMINOPEPTIDASE-RELATED"/>
    <property type="match status" value="1"/>
</dbReference>
<evidence type="ECO:0000256" key="9">
    <source>
        <dbReference type="ARBA" id="ARBA00022801"/>
    </source>
</evidence>
<dbReference type="GO" id="GO:0006508">
    <property type="term" value="P:proteolysis"/>
    <property type="evidence" value="ECO:0007669"/>
    <property type="project" value="UniProtKB-KW"/>
</dbReference>
<evidence type="ECO:0000256" key="10">
    <source>
        <dbReference type="ARBA" id="ARBA00022833"/>
    </source>
</evidence>
<keyword evidence="11" id="KW-0482">Metalloprotease</keyword>
<keyword evidence="12" id="KW-0732">Signal</keyword>
<comment type="cofactor">
    <cofactor evidence="2">
        <name>Zn(2+)</name>
        <dbReference type="ChEBI" id="CHEBI:29105"/>
    </cofactor>
</comment>
<dbReference type="GO" id="GO:0008270">
    <property type="term" value="F:zinc ion binding"/>
    <property type="evidence" value="ECO:0007669"/>
    <property type="project" value="InterPro"/>
</dbReference>